<organism evidence="2 3">
    <name type="scientific">Streptomyces bambusae</name>
    <dbReference type="NCBI Taxonomy" id="1550616"/>
    <lineage>
        <taxon>Bacteria</taxon>
        <taxon>Bacillati</taxon>
        <taxon>Actinomycetota</taxon>
        <taxon>Actinomycetes</taxon>
        <taxon>Kitasatosporales</taxon>
        <taxon>Streptomycetaceae</taxon>
        <taxon>Streptomyces</taxon>
    </lineage>
</organism>
<dbReference type="PANTHER" id="PTHR42815:SF2">
    <property type="entry name" value="FAD-BINDING, PUTATIVE (AFU_ORTHOLOGUE AFUA_6G07600)-RELATED"/>
    <property type="match status" value="1"/>
</dbReference>
<feature type="compositionally biased region" description="Pro residues" evidence="1">
    <location>
        <begin position="290"/>
        <end position="299"/>
    </location>
</feature>
<evidence type="ECO:0000313" key="2">
    <source>
        <dbReference type="EMBL" id="MBW5480711.1"/>
    </source>
</evidence>
<name>A0ABS6Z1L7_9ACTN</name>
<dbReference type="Proteomes" id="UP000812013">
    <property type="component" value="Unassembled WGS sequence"/>
</dbReference>
<dbReference type="Gene3D" id="2.30.110.10">
    <property type="entry name" value="Electron Transport, Fmn-binding Protein, Chain A"/>
    <property type="match status" value="1"/>
</dbReference>
<dbReference type="RefSeq" id="WP_219664600.1">
    <property type="nucleotide sequence ID" value="NZ_WTFF01000006.1"/>
</dbReference>
<evidence type="ECO:0000313" key="3">
    <source>
        <dbReference type="Proteomes" id="UP000812013"/>
    </source>
</evidence>
<proteinExistence type="predicted"/>
<protein>
    <submittedName>
        <fullName evidence="2">Pyridoxamine 5'-phosphate oxidase family protein</fullName>
    </submittedName>
</protein>
<dbReference type="PANTHER" id="PTHR42815">
    <property type="entry name" value="FAD-BINDING, PUTATIVE (AFU_ORTHOLOGUE AFUA_6G07600)-RELATED"/>
    <property type="match status" value="1"/>
</dbReference>
<reference evidence="2 3" key="1">
    <citation type="submission" date="2019-12" db="EMBL/GenBank/DDBJ databases">
        <title>Genome sequence of Streptomyces bambusae.</title>
        <authorList>
            <person name="Bansal K."/>
            <person name="Choksket S."/>
            <person name="Korpole S."/>
            <person name="Patil P.B."/>
        </authorList>
    </citation>
    <scope>NUCLEOTIDE SEQUENCE [LARGE SCALE GENOMIC DNA]</scope>
    <source>
        <strain evidence="2 3">SK60</strain>
    </source>
</reference>
<dbReference type="SUPFAM" id="SSF50475">
    <property type="entry name" value="FMN-binding split barrel"/>
    <property type="match status" value="1"/>
</dbReference>
<sequence length="319" mass="33146">MAGAYHQGSRAVQDRVGVRELADHVGRSITPGIRDVAAAFLAQQPFLVVGAADEAGRMWASHLTGPPGFMRAQGAHRLVVDGGLPAGDPLAGALAADGTAVGTIALDPRTRRRMRLNGTLTPATVAGGFTVDAEQVFANCPKYLQKRQPLEVEPEGPGVLRRGEQLTDGQARTVRGADTFFIATTAEDGVDASHRGGNPGFVQVRSATELAWADYPGNSMFLTLGNLTADPRAGLLFPHWESGGLLQLSGRARVEFGPDGARTTVFTIASVVESLPAGRLRWSTPEYSPANPPANPPAGGPAAAPPGSAAAPHLGSTTR</sequence>
<comment type="caution">
    <text evidence="2">The sequence shown here is derived from an EMBL/GenBank/DDBJ whole genome shotgun (WGS) entry which is preliminary data.</text>
</comment>
<accession>A0ABS6Z1L7</accession>
<feature type="region of interest" description="Disordered" evidence="1">
    <location>
        <begin position="283"/>
        <end position="319"/>
    </location>
</feature>
<keyword evidence="3" id="KW-1185">Reference proteome</keyword>
<dbReference type="InterPro" id="IPR012349">
    <property type="entry name" value="Split_barrel_FMN-bd"/>
</dbReference>
<dbReference type="EMBL" id="WTFF01000006">
    <property type="protein sequence ID" value="MBW5480711.1"/>
    <property type="molecule type" value="Genomic_DNA"/>
</dbReference>
<gene>
    <name evidence="2" type="ORF">GPJ59_02060</name>
</gene>
<feature type="compositionally biased region" description="Low complexity" evidence="1">
    <location>
        <begin position="300"/>
        <end position="312"/>
    </location>
</feature>
<evidence type="ECO:0000256" key="1">
    <source>
        <dbReference type="SAM" id="MobiDB-lite"/>
    </source>
</evidence>